<reference evidence="1 2" key="1">
    <citation type="submission" date="2021-10" db="EMBL/GenBank/DDBJ databases">
        <title>Anaerobic single-cell dispensing facilitates the cultivation of human gut bacteria.</title>
        <authorList>
            <person name="Afrizal A."/>
        </authorList>
    </citation>
    <scope>NUCLEOTIDE SEQUENCE [LARGE SCALE GENOMIC DNA]</scope>
    <source>
        <strain evidence="1 2">CLA-AA-H270</strain>
    </source>
</reference>
<evidence type="ECO:0000313" key="2">
    <source>
        <dbReference type="Proteomes" id="UP001298753"/>
    </source>
</evidence>
<name>A0AAW4W4M9_9FIRM</name>
<keyword evidence="2" id="KW-1185">Reference proteome</keyword>
<protein>
    <submittedName>
        <fullName evidence="1">Uncharacterized protein</fullName>
    </submittedName>
</protein>
<organism evidence="1 2">
    <name type="scientific">Agathobaculum butyriciproducens</name>
    <dbReference type="NCBI Taxonomy" id="1628085"/>
    <lineage>
        <taxon>Bacteria</taxon>
        <taxon>Bacillati</taxon>
        <taxon>Bacillota</taxon>
        <taxon>Clostridia</taxon>
        <taxon>Eubacteriales</taxon>
        <taxon>Butyricicoccaceae</taxon>
        <taxon>Agathobaculum</taxon>
    </lineage>
</organism>
<evidence type="ECO:0000313" key="1">
    <source>
        <dbReference type="EMBL" id="MCC2177873.1"/>
    </source>
</evidence>
<accession>A0AAW4W4M9</accession>
<dbReference type="AlphaFoldDB" id="A0AAW4W4M9"/>
<dbReference type="EMBL" id="JAJEPX010000066">
    <property type="protein sequence ID" value="MCC2177873.1"/>
    <property type="molecule type" value="Genomic_DNA"/>
</dbReference>
<proteinExistence type="predicted"/>
<comment type="caution">
    <text evidence="1">The sequence shown here is derived from an EMBL/GenBank/DDBJ whole genome shotgun (WGS) entry which is preliminary data.</text>
</comment>
<gene>
    <name evidence="1" type="ORF">LKD22_12210</name>
</gene>
<sequence>MTCIGFDKEMKTKCCYSPSDTMRERAAERMRKLITNVKKVAMGEYIVGERFLVAFE</sequence>
<dbReference type="Proteomes" id="UP001298753">
    <property type="component" value="Unassembled WGS sequence"/>
</dbReference>